<dbReference type="PROSITE" id="PS01124">
    <property type="entry name" value="HTH_ARAC_FAMILY_2"/>
    <property type="match status" value="1"/>
</dbReference>
<dbReference type="Pfam" id="PF12833">
    <property type="entry name" value="HTH_18"/>
    <property type="match status" value="1"/>
</dbReference>
<dbReference type="Gene3D" id="1.10.10.60">
    <property type="entry name" value="Homeodomain-like"/>
    <property type="match status" value="1"/>
</dbReference>
<reference evidence="5 6" key="1">
    <citation type="submission" date="2017-06" db="EMBL/GenBank/DDBJ databases">
        <authorList>
            <person name="Kim H.J."/>
            <person name="Triplett B.A."/>
        </authorList>
    </citation>
    <scope>NUCLEOTIDE SEQUENCE [LARGE SCALE GENOMIC DNA]</scope>
    <source>
        <strain evidence="5 6">DSM 22179</strain>
    </source>
</reference>
<dbReference type="OrthoDB" id="2559672at2"/>
<dbReference type="PANTHER" id="PTHR46796:SF15">
    <property type="entry name" value="BLL1074 PROTEIN"/>
    <property type="match status" value="1"/>
</dbReference>
<dbReference type="GO" id="GO:0003700">
    <property type="term" value="F:DNA-binding transcription factor activity"/>
    <property type="evidence" value="ECO:0007669"/>
    <property type="project" value="InterPro"/>
</dbReference>
<keyword evidence="3" id="KW-0804">Transcription</keyword>
<protein>
    <submittedName>
        <fullName evidence="5">Transcriptional regulator, AraC family</fullName>
    </submittedName>
</protein>
<evidence type="ECO:0000313" key="6">
    <source>
        <dbReference type="Proteomes" id="UP000198122"/>
    </source>
</evidence>
<name>A0A212TFL4_9MICO</name>
<dbReference type="InterPro" id="IPR009057">
    <property type="entry name" value="Homeodomain-like_sf"/>
</dbReference>
<gene>
    <name evidence="5" type="ORF">SAMN05445756_1197</name>
</gene>
<keyword evidence="6" id="KW-1185">Reference proteome</keyword>
<feature type="domain" description="HTH araC/xylS-type" evidence="4">
    <location>
        <begin position="167"/>
        <end position="254"/>
    </location>
</feature>
<keyword evidence="2" id="KW-0238">DNA-binding</keyword>
<dbReference type="PANTHER" id="PTHR46796">
    <property type="entry name" value="HTH-TYPE TRANSCRIPTIONAL ACTIVATOR RHAS-RELATED"/>
    <property type="match status" value="1"/>
</dbReference>
<evidence type="ECO:0000259" key="4">
    <source>
        <dbReference type="PROSITE" id="PS01124"/>
    </source>
</evidence>
<evidence type="ECO:0000256" key="2">
    <source>
        <dbReference type="ARBA" id="ARBA00023125"/>
    </source>
</evidence>
<dbReference type="GO" id="GO:0043565">
    <property type="term" value="F:sequence-specific DNA binding"/>
    <property type="evidence" value="ECO:0007669"/>
    <property type="project" value="InterPro"/>
</dbReference>
<dbReference type="Proteomes" id="UP000198122">
    <property type="component" value="Unassembled WGS sequence"/>
</dbReference>
<dbReference type="AlphaFoldDB" id="A0A212TFL4"/>
<evidence type="ECO:0000256" key="3">
    <source>
        <dbReference type="ARBA" id="ARBA00023163"/>
    </source>
</evidence>
<dbReference type="InterPro" id="IPR018060">
    <property type="entry name" value="HTH_AraC"/>
</dbReference>
<organism evidence="5 6">
    <name type="scientific">Kytococcus aerolatus</name>
    <dbReference type="NCBI Taxonomy" id="592308"/>
    <lineage>
        <taxon>Bacteria</taxon>
        <taxon>Bacillati</taxon>
        <taxon>Actinomycetota</taxon>
        <taxon>Actinomycetes</taxon>
        <taxon>Micrococcales</taxon>
        <taxon>Kytococcaceae</taxon>
        <taxon>Kytococcus</taxon>
    </lineage>
</organism>
<proteinExistence type="predicted"/>
<dbReference type="SUPFAM" id="SSF46689">
    <property type="entry name" value="Homeodomain-like"/>
    <property type="match status" value="1"/>
</dbReference>
<dbReference type="RefSeq" id="WP_088818075.1">
    <property type="nucleotide sequence ID" value="NZ_FYEZ01000001.1"/>
</dbReference>
<evidence type="ECO:0000313" key="5">
    <source>
        <dbReference type="EMBL" id="SNC64847.1"/>
    </source>
</evidence>
<keyword evidence="1" id="KW-0805">Transcription regulation</keyword>
<sequence>MDGALRPLHPALRDCLAVPLVAYDVKLPINAVHIGEPSTAATVIIAVDEPLDLGWLDDPNRSTARWCSLSGLHLRPALIHTHGLQRGIHLAVTSVGCRALFGLPIGAVAGHSVDMTDLPRGLTAAEHEAIVSRASWNDRLAALEGLLLARLERQSPAPDVVAAWALLGRGVPVARVADEVGWSRRHLSNRVRAEFGISPKEVSRLARFERARSLVSNGMTLADAAHTCGYADQSHLSREWKDFAGRSPTASTEEFPNLHDLVLAPAQD</sequence>
<dbReference type="EMBL" id="FYEZ01000001">
    <property type="protein sequence ID" value="SNC64847.1"/>
    <property type="molecule type" value="Genomic_DNA"/>
</dbReference>
<dbReference type="InterPro" id="IPR050204">
    <property type="entry name" value="AraC_XylS_family_regulators"/>
</dbReference>
<evidence type="ECO:0000256" key="1">
    <source>
        <dbReference type="ARBA" id="ARBA00023015"/>
    </source>
</evidence>
<accession>A0A212TFL4</accession>
<dbReference type="SMART" id="SM00342">
    <property type="entry name" value="HTH_ARAC"/>
    <property type="match status" value="1"/>
</dbReference>